<dbReference type="PANTHER" id="PTHR46224">
    <property type="entry name" value="ANKYRIN REPEAT FAMILY PROTEIN"/>
    <property type="match status" value="1"/>
</dbReference>
<dbReference type="PANTHER" id="PTHR46224:SF67">
    <property type="entry name" value="HSP70-HSP90 ORGANIZING PROTEIN 3-LIKE"/>
    <property type="match status" value="1"/>
</dbReference>
<protein>
    <submittedName>
        <fullName evidence="2">Uncharacterized protein</fullName>
    </submittedName>
</protein>
<dbReference type="InterPro" id="IPR051616">
    <property type="entry name" value="Cul2-RING_E3_ligase_SR"/>
</dbReference>
<feature type="non-terminal residue" evidence="2">
    <location>
        <position position="272"/>
    </location>
</feature>
<dbReference type="SUPFAM" id="SSF48403">
    <property type="entry name" value="Ankyrin repeat"/>
    <property type="match status" value="1"/>
</dbReference>
<dbReference type="Pfam" id="PF00023">
    <property type="entry name" value="Ank"/>
    <property type="match status" value="2"/>
</dbReference>
<feature type="repeat" description="ANK" evidence="1">
    <location>
        <begin position="150"/>
        <end position="182"/>
    </location>
</feature>
<feature type="repeat" description="ANK" evidence="1">
    <location>
        <begin position="118"/>
        <end position="150"/>
    </location>
</feature>
<dbReference type="EMBL" id="JAJJMA010185308">
    <property type="protein sequence ID" value="MCL7037972.1"/>
    <property type="molecule type" value="Genomic_DNA"/>
</dbReference>
<dbReference type="Pfam" id="PF12796">
    <property type="entry name" value="Ank_2"/>
    <property type="match status" value="1"/>
</dbReference>
<dbReference type="PROSITE" id="PS50297">
    <property type="entry name" value="ANK_REP_REGION"/>
    <property type="match status" value="3"/>
</dbReference>
<evidence type="ECO:0000313" key="2">
    <source>
        <dbReference type="EMBL" id="MCL7037972.1"/>
    </source>
</evidence>
<name>A0AA41SEN4_PAPNU</name>
<gene>
    <name evidence="2" type="ORF">MKW94_020464</name>
</gene>
<dbReference type="Gene3D" id="1.25.40.20">
    <property type="entry name" value="Ankyrin repeat-containing domain"/>
    <property type="match status" value="2"/>
</dbReference>
<dbReference type="InterPro" id="IPR002110">
    <property type="entry name" value="Ankyrin_rpt"/>
</dbReference>
<accession>A0AA41SEN4</accession>
<proteinExistence type="predicted"/>
<dbReference type="Proteomes" id="UP001177140">
    <property type="component" value="Unassembled WGS sequence"/>
</dbReference>
<dbReference type="PROSITE" id="PS50088">
    <property type="entry name" value="ANK_REPEAT"/>
    <property type="match status" value="3"/>
</dbReference>
<feature type="repeat" description="ANK" evidence="1">
    <location>
        <begin position="85"/>
        <end position="117"/>
    </location>
</feature>
<keyword evidence="3" id="KW-1185">Reference proteome</keyword>
<evidence type="ECO:0000256" key="1">
    <source>
        <dbReference type="PROSITE-ProRule" id="PRU00023"/>
    </source>
</evidence>
<comment type="caution">
    <text evidence="2">The sequence shown here is derived from an EMBL/GenBank/DDBJ whole genome shotgun (WGS) entry which is preliminary data.</text>
</comment>
<evidence type="ECO:0000313" key="3">
    <source>
        <dbReference type="Proteomes" id="UP001177140"/>
    </source>
</evidence>
<organism evidence="2 3">
    <name type="scientific">Papaver nudicaule</name>
    <name type="common">Iceland poppy</name>
    <dbReference type="NCBI Taxonomy" id="74823"/>
    <lineage>
        <taxon>Eukaryota</taxon>
        <taxon>Viridiplantae</taxon>
        <taxon>Streptophyta</taxon>
        <taxon>Embryophyta</taxon>
        <taxon>Tracheophyta</taxon>
        <taxon>Spermatophyta</taxon>
        <taxon>Magnoliopsida</taxon>
        <taxon>Ranunculales</taxon>
        <taxon>Papaveraceae</taxon>
        <taxon>Papaveroideae</taxon>
        <taxon>Papaver</taxon>
    </lineage>
</organism>
<reference evidence="2" key="1">
    <citation type="submission" date="2022-03" db="EMBL/GenBank/DDBJ databases">
        <title>A functionally conserved STORR gene fusion in Papaver species that diverged 16.8 million years ago.</title>
        <authorList>
            <person name="Catania T."/>
        </authorList>
    </citation>
    <scope>NUCLEOTIDE SEQUENCE</scope>
    <source>
        <strain evidence="2">S-191538</strain>
    </source>
</reference>
<dbReference type="InterPro" id="IPR036770">
    <property type="entry name" value="Ankyrin_rpt-contain_sf"/>
</dbReference>
<dbReference type="PRINTS" id="PR01415">
    <property type="entry name" value="ANKYRIN"/>
</dbReference>
<dbReference type="SMART" id="SM00248">
    <property type="entry name" value="ANK"/>
    <property type="match status" value="5"/>
</dbReference>
<keyword evidence="1" id="KW-0040">ANK repeat</keyword>
<sequence length="272" mass="30044">MAAMDVIVDDSGLLKAAYTGELDRFKRVALNYAKGEGIGVAEAIEELILEDGSGSLHFAAEGGSLEVCRYLIETLKLDVDSKDEEGTTPLYAAAVKGHFDTVRYLLEKGANPDVSNDKNFTPLHYAAKSGDTKIITLLLSRGVRVDVASRSGTALQFAAACGHRDAVKLLLDHGADPNCDPSDGMVRPLFTAMYAKSWECMELLLQHARLALSVTYYVAPILNYIISHLLHSPLIQNSEEVHKKEKFYQAKSKGRDAFQEQKYRTTAIWFRE</sequence>
<dbReference type="AlphaFoldDB" id="A0AA41SEN4"/>